<dbReference type="AlphaFoldDB" id="A0A9N8E5D0"/>
<dbReference type="OrthoDB" id="46071at2759"/>
<accession>A0A9N8E5D0</accession>
<reference evidence="2" key="1">
    <citation type="submission" date="2020-06" db="EMBL/GenBank/DDBJ databases">
        <authorList>
            <consortium name="Plant Systems Biology data submission"/>
        </authorList>
    </citation>
    <scope>NUCLEOTIDE SEQUENCE</scope>
    <source>
        <strain evidence="2">D6</strain>
    </source>
</reference>
<proteinExistence type="predicted"/>
<name>A0A9N8E5D0_9STRA</name>
<evidence type="ECO:0000313" key="2">
    <source>
        <dbReference type="EMBL" id="CAB9512999.1"/>
    </source>
</evidence>
<dbReference type="Proteomes" id="UP001153069">
    <property type="component" value="Unassembled WGS sequence"/>
</dbReference>
<evidence type="ECO:0000256" key="1">
    <source>
        <dbReference type="SAM" id="MobiDB-lite"/>
    </source>
</evidence>
<sequence>MRSWKIFGNKGSSQDEDGDSNNAARSGQGSQGGRGGESAGFMGFMAGRYDSRMERNVSMAARNLGDGVQKIVMAAKGKQGTSGEWKAELLKLLGADNDKSEIDVLLENSACEKFVLRCIENELPPNLIHCLRLLRVMELQHANEAHERGESNPNPIGESATIKVSKLLCKLCKDPSVGEQLRPHLFGLLALSGASYPQSGIHVAKASSEVIIAFSEFCLSKSLVQFLHERNMIMHMTDDIKELTGMTNSNGQQAPLSLYGKEAEEAGLWAISLKTVVHMVVNSCNHECLDMLQDFKSAGGYDVMRYAVLNGTSKHGKELIALIPLLTCCSTDLQDETTGSGSKLATNQQAFEVVEDLMLKYNPLVRAYKDEHNGQKPDFSREGAMQYLVNFSLKTAAKVRFTNGSTSEESRAQYDIESELLDCTLQLYSSHPNNYDILERKYNVLSLFLIAYPTFDDEGFKVFVLKTLEFVLTGVANTDAVRPLHATVEVFFSLCKALMTSGEGINGEGGLDKKQLDAFFEDAEMVGGTMEKLLQFDHRVAPMFVELGIHTTNVDEILDLIIDTSKKSDFGTTFERDGVDFQVPPTSTPIDRTVSAVCRILKLLISQLPVRFGDPDDDGREKNETTKLHSLMRRVILSLGEESAKAAAGVFEAHLSQFSDPQVLENDMDFVLDILDYFSKLTGSCAIEGLELATDPTPADLSITIYRECVVLSMLRSVLDSRSWARDTFRDCGGFTSLTRIVLSLKGVANSSDGGSEEGFASLVKLLQHILGVVDAANGSKARTTRSSDVTAILVDPVSSQRALATPAAANRFYLRRRGFYLDLAASLVVTGALDTEEKAESLFDVAMGHMDPQMKFSDAAFLRLSDCTL</sequence>
<dbReference type="EMBL" id="CAICTM010000564">
    <property type="protein sequence ID" value="CAB9512999.1"/>
    <property type="molecule type" value="Genomic_DNA"/>
</dbReference>
<comment type="caution">
    <text evidence="2">The sequence shown here is derived from an EMBL/GenBank/DDBJ whole genome shotgun (WGS) entry which is preliminary data.</text>
</comment>
<protein>
    <submittedName>
        <fullName evidence="2">Uncharacterized protein</fullName>
    </submittedName>
</protein>
<evidence type="ECO:0000313" key="3">
    <source>
        <dbReference type="Proteomes" id="UP001153069"/>
    </source>
</evidence>
<organism evidence="2 3">
    <name type="scientific">Seminavis robusta</name>
    <dbReference type="NCBI Taxonomy" id="568900"/>
    <lineage>
        <taxon>Eukaryota</taxon>
        <taxon>Sar</taxon>
        <taxon>Stramenopiles</taxon>
        <taxon>Ochrophyta</taxon>
        <taxon>Bacillariophyta</taxon>
        <taxon>Bacillariophyceae</taxon>
        <taxon>Bacillariophycidae</taxon>
        <taxon>Naviculales</taxon>
        <taxon>Naviculaceae</taxon>
        <taxon>Seminavis</taxon>
    </lineage>
</organism>
<feature type="region of interest" description="Disordered" evidence="1">
    <location>
        <begin position="1"/>
        <end position="37"/>
    </location>
</feature>
<keyword evidence="3" id="KW-1185">Reference proteome</keyword>
<gene>
    <name evidence="2" type="ORF">SEMRO_565_G167700.1</name>
</gene>